<dbReference type="AlphaFoldDB" id="A0A545TDF9"/>
<dbReference type="OrthoDB" id="5892138at2"/>
<sequence length="255" mass="28952">MRNLAELFEMVTLATIGVGMFLENFFTQSGDKYSFSKQQGSDFAKEIAGDFNPLHDPDNNRFCIPGDLLFSLTSCKYGISQNMTFDFQGMVSGDSQVHFVENEDQIRVENDNQKSFLAMTREGDNTQDTAFVEALVRSYVAFSGKTFPHIIVELMKEEGVMVNPVKPMVIYDMMKLGFEKFSEHTPEVVLKQSRFDVNGKRGMVIMDFDICANDEVIGHGEKQIIMSGLRPYDQEGIDVLVNNYDQSRERFFANA</sequence>
<name>A0A545TDF9_9GAMM</name>
<gene>
    <name evidence="1" type="ORF">FLL45_09720</name>
</gene>
<dbReference type="RefSeq" id="WP_142941822.1">
    <property type="nucleotide sequence ID" value="NZ_VIKR01000002.1"/>
</dbReference>
<dbReference type="Proteomes" id="UP000317839">
    <property type="component" value="Unassembled WGS sequence"/>
</dbReference>
<dbReference type="InterPro" id="IPR021974">
    <property type="entry name" value="DUF3581"/>
</dbReference>
<dbReference type="Pfam" id="PF12119">
    <property type="entry name" value="DUF3581"/>
    <property type="match status" value="1"/>
</dbReference>
<proteinExistence type="predicted"/>
<reference evidence="1 2" key="1">
    <citation type="submission" date="2019-06" db="EMBL/GenBank/DDBJ databases">
        <title>Draft genome of Aliikangiella marina GYP-15.</title>
        <authorList>
            <person name="Wang G."/>
        </authorList>
    </citation>
    <scope>NUCLEOTIDE SEQUENCE [LARGE SCALE GENOMIC DNA]</scope>
    <source>
        <strain evidence="1 2">GYP-15</strain>
    </source>
</reference>
<dbReference type="EMBL" id="VIKR01000002">
    <property type="protein sequence ID" value="TQV75206.1"/>
    <property type="molecule type" value="Genomic_DNA"/>
</dbReference>
<evidence type="ECO:0000313" key="2">
    <source>
        <dbReference type="Proteomes" id="UP000317839"/>
    </source>
</evidence>
<evidence type="ECO:0000313" key="1">
    <source>
        <dbReference type="EMBL" id="TQV75206.1"/>
    </source>
</evidence>
<organism evidence="1 2">
    <name type="scientific">Aliikangiella marina</name>
    <dbReference type="NCBI Taxonomy" id="1712262"/>
    <lineage>
        <taxon>Bacteria</taxon>
        <taxon>Pseudomonadati</taxon>
        <taxon>Pseudomonadota</taxon>
        <taxon>Gammaproteobacteria</taxon>
        <taxon>Oceanospirillales</taxon>
        <taxon>Pleioneaceae</taxon>
        <taxon>Aliikangiella</taxon>
    </lineage>
</organism>
<keyword evidence="2" id="KW-1185">Reference proteome</keyword>
<comment type="caution">
    <text evidence="1">The sequence shown here is derived from an EMBL/GenBank/DDBJ whole genome shotgun (WGS) entry which is preliminary data.</text>
</comment>
<protein>
    <submittedName>
        <fullName evidence="1">DUF3581 family protein</fullName>
    </submittedName>
</protein>
<accession>A0A545TDF9</accession>